<sequence length="251" mass="27877">MKPRWQHDLQLRWQRLAARIDALNQRERILAFAALLAVLAFLAQTAMLGPLQRRQDALRSRIVQQRSDTAAVDAEIVQKLEASRADPDAPLHMHLQDVRGETERLGSELRAMQHGLVAPERIAPLLESILRANGRLKLVAVRTLPVDPLSALDPAGATRDGAPRMPQAAPAAPPQDAAKPAADAPELLFRHGVEVTARGSYLDMVDYMAALEALPTQLFWGKAQLEVEQYPTVRLTLTLYTLSLDDKWMKL</sequence>
<reference evidence="2 3" key="1">
    <citation type="submission" date="2020-04" db="EMBL/GenBank/DDBJ databases">
        <title>Genome sequencing of novel species.</title>
        <authorList>
            <person name="Heo J."/>
            <person name="Kim S.-J."/>
            <person name="Kim J.-S."/>
            <person name="Hong S.-B."/>
            <person name="Kwon S.-W."/>
        </authorList>
    </citation>
    <scope>NUCLEOTIDE SEQUENCE [LARGE SCALE GENOMIC DNA]</scope>
    <source>
        <strain evidence="2 3">GN2-R2</strain>
    </source>
</reference>
<dbReference type="AlphaFoldDB" id="A0A7Z2W1C4"/>
<dbReference type="Proteomes" id="UP000502415">
    <property type="component" value="Chromosome"/>
</dbReference>
<accession>A0A7Z2W1C4</accession>
<organism evidence="2 3">
    <name type="scientific">Massilia forsythiae</name>
    <dbReference type="NCBI Taxonomy" id="2728020"/>
    <lineage>
        <taxon>Bacteria</taxon>
        <taxon>Pseudomonadati</taxon>
        <taxon>Pseudomonadota</taxon>
        <taxon>Betaproteobacteria</taxon>
        <taxon>Burkholderiales</taxon>
        <taxon>Oxalobacteraceae</taxon>
        <taxon>Telluria group</taxon>
        <taxon>Massilia</taxon>
    </lineage>
</organism>
<feature type="region of interest" description="Disordered" evidence="1">
    <location>
        <begin position="152"/>
        <end position="181"/>
    </location>
</feature>
<dbReference type="KEGG" id="mfy:HH212_23670"/>
<feature type="compositionally biased region" description="Low complexity" evidence="1">
    <location>
        <begin position="163"/>
        <end position="181"/>
    </location>
</feature>
<evidence type="ECO:0000256" key="1">
    <source>
        <dbReference type="SAM" id="MobiDB-lite"/>
    </source>
</evidence>
<dbReference type="RefSeq" id="WP_170204729.1">
    <property type="nucleotide sequence ID" value="NZ_CP051685.1"/>
</dbReference>
<proteinExistence type="predicted"/>
<keyword evidence="3" id="KW-1185">Reference proteome</keyword>
<dbReference type="EMBL" id="CP051685">
    <property type="protein sequence ID" value="QJE02647.1"/>
    <property type="molecule type" value="Genomic_DNA"/>
</dbReference>
<protein>
    <recommendedName>
        <fullName evidence="4">MSHA biogenesis protein MshJ</fullName>
    </recommendedName>
</protein>
<evidence type="ECO:0000313" key="2">
    <source>
        <dbReference type="EMBL" id="QJE02647.1"/>
    </source>
</evidence>
<gene>
    <name evidence="2" type="ORF">HH212_23670</name>
</gene>
<evidence type="ECO:0008006" key="4">
    <source>
        <dbReference type="Google" id="ProtNLM"/>
    </source>
</evidence>
<name>A0A7Z2W1C4_9BURK</name>
<evidence type="ECO:0000313" key="3">
    <source>
        <dbReference type="Proteomes" id="UP000502415"/>
    </source>
</evidence>